<comment type="caution">
    <text evidence="1">The sequence shown here is derived from an EMBL/GenBank/DDBJ whole genome shotgun (WGS) entry which is preliminary data.</text>
</comment>
<accession>A0A5B7F0F8</accession>
<dbReference type="EMBL" id="VSRR010004712">
    <property type="protein sequence ID" value="MPC40491.1"/>
    <property type="molecule type" value="Genomic_DNA"/>
</dbReference>
<reference evidence="1 2" key="1">
    <citation type="submission" date="2019-05" db="EMBL/GenBank/DDBJ databases">
        <title>Another draft genome of Portunus trituberculatus and its Hox gene families provides insights of decapod evolution.</title>
        <authorList>
            <person name="Jeong J.-H."/>
            <person name="Song I."/>
            <person name="Kim S."/>
            <person name="Choi T."/>
            <person name="Kim D."/>
            <person name="Ryu S."/>
            <person name="Kim W."/>
        </authorList>
    </citation>
    <scope>NUCLEOTIDE SEQUENCE [LARGE SCALE GENOMIC DNA]</scope>
    <source>
        <tissue evidence="1">Muscle</tissue>
    </source>
</reference>
<dbReference type="Proteomes" id="UP000324222">
    <property type="component" value="Unassembled WGS sequence"/>
</dbReference>
<evidence type="ECO:0000313" key="1">
    <source>
        <dbReference type="EMBL" id="MPC40491.1"/>
    </source>
</evidence>
<sequence length="119" mass="13415">MNESFKSVFYEEEEFIESNNQATQEGLRDSVVEKQKIRELLEKVDIRKAMGPDGVTFCVLINNEPSSRSINSKVAVPEGVAWLYFLDHTSQHAGSILVFMDSSKSVAGHRTGDHVLHYL</sequence>
<organism evidence="1 2">
    <name type="scientific">Portunus trituberculatus</name>
    <name type="common">Swimming crab</name>
    <name type="synonym">Neptunus trituberculatus</name>
    <dbReference type="NCBI Taxonomy" id="210409"/>
    <lineage>
        <taxon>Eukaryota</taxon>
        <taxon>Metazoa</taxon>
        <taxon>Ecdysozoa</taxon>
        <taxon>Arthropoda</taxon>
        <taxon>Crustacea</taxon>
        <taxon>Multicrustacea</taxon>
        <taxon>Malacostraca</taxon>
        <taxon>Eumalacostraca</taxon>
        <taxon>Eucarida</taxon>
        <taxon>Decapoda</taxon>
        <taxon>Pleocyemata</taxon>
        <taxon>Brachyura</taxon>
        <taxon>Eubrachyura</taxon>
        <taxon>Portunoidea</taxon>
        <taxon>Portunidae</taxon>
        <taxon>Portuninae</taxon>
        <taxon>Portunus</taxon>
    </lineage>
</organism>
<protein>
    <submittedName>
        <fullName evidence="1">Uncharacterized protein</fullName>
    </submittedName>
</protein>
<evidence type="ECO:0000313" key="2">
    <source>
        <dbReference type="Proteomes" id="UP000324222"/>
    </source>
</evidence>
<name>A0A5B7F0F8_PORTR</name>
<gene>
    <name evidence="1" type="ORF">E2C01_034051</name>
</gene>
<keyword evidence="2" id="KW-1185">Reference proteome</keyword>
<proteinExistence type="predicted"/>
<dbReference type="AlphaFoldDB" id="A0A5B7F0F8"/>